<dbReference type="OrthoDB" id="3806873at2"/>
<dbReference type="HOGENOM" id="CLU_007526_0_0_6"/>
<dbReference type="CDD" id="cd05154">
    <property type="entry name" value="ACAD10_11_N-like"/>
    <property type="match status" value="1"/>
</dbReference>
<organism evidence="2 3">
    <name type="scientific">Luminiphilus syltensis NOR5-1B</name>
    <dbReference type="NCBI Taxonomy" id="565045"/>
    <lineage>
        <taxon>Bacteria</taxon>
        <taxon>Pseudomonadati</taxon>
        <taxon>Pseudomonadota</taxon>
        <taxon>Gammaproteobacteria</taxon>
        <taxon>Cellvibrionales</taxon>
        <taxon>Halieaceae</taxon>
        <taxon>Luminiphilus</taxon>
    </lineage>
</organism>
<dbReference type="AlphaFoldDB" id="B8KQG0"/>
<keyword evidence="3" id="KW-1185">Reference proteome</keyword>
<dbReference type="SUPFAM" id="SSF56112">
    <property type="entry name" value="Protein kinase-like (PK-like)"/>
    <property type="match status" value="1"/>
</dbReference>
<evidence type="ECO:0000313" key="3">
    <source>
        <dbReference type="Proteomes" id="UP000004699"/>
    </source>
</evidence>
<dbReference type="InterPro" id="IPR052898">
    <property type="entry name" value="ACAD10-like"/>
</dbReference>
<sequence length="339" mass="37589">MDTDAENILPWLRENLGWEAPQFTAALAGGNSNITWRFDSDDQACVVRTFPAETISPTAHRGIEREFKVLKAVEGRVRAPRVLGWGGAESGLGRPFLCLECIDGVAITDTLPDAYADLPGAADKLGMEMVDQLAAIHGIEATEPALEGLGRPENFLQRQLDRWLKVRRDTGVRELPALFELGDWLHSNIPPEAPASLIHGDYHLDNTLASRHKPEILAVIDWELSTVGDPYTDLGLALMLWGDSRAASPPAFEHLQSISRVPGTISRRDLAQRWSAKTGRSIDHLDYYMAFAFWRLAAIVEGAYCLYVDGKVDTEYARKLEYNVPALLKEAEQAAQGNW</sequence>
<dbReference type="Pfam" id="PF01636">
    <property type="entry name" value="APH"/>
    <property type="match status" value="1"/>
</dbReference>
<dbReference type="EMBL" id="DS999411">
    <property type="protein sequence ID" value="EED35065.1"/>
    <property type="molecule type" value="Genomic_DNA"/>
</dbReference>
<evidence type="ECO:0000313" key="2">
    <source>
        <dbReference type="EMBL" id="EED35065.1"/>
    </source>
</evidence>
<evidence type="ECO:0000259" key="1">
    <source>
        <dbReference type="Pfam" id="PF01636"/>
    </source>
</evidence>
<dbReference type="Proteomes" id="UP000004699">
    <property type="component" value="Unassembled WGS sequence"/>
</dbReference>
<proteinExistence type="predicted"/>
<reference evidence="3" key="1">
    <citation type="journal article" date="2013" name="BMC Microbiol.">
        <title>Taxonomy and evolution of bacteriochlorophyll a-containing members of the OM60/NOR5 clade of marine gammaproteobacteria: description of Luminiphilus syltensis gen. nov., sp. nov., reclassification of Haliea rubra as Pseudohaliea rubra gen. nov., comb. nov., and emendation of Chromatocurvus halotolerans.</title>
        <authorList>
            <person name="Spring S."/>
            <person name="Riedel T."/>
            <person name="Sproer C."/>
            <person name="Yan S."/>
            <person name="Harder J."/>
            <person name="Fuchs B.M."/>
        </authorList>
    </citation>
    <scope>NUCLEOTIDE SEQUENCE [LARGE SCALE GENOMIC DNA]</scope>
    <source>
        <strain evidence="3">NOR51-B</strain>
    </source>
</reference>
<name>B8KQG0_9GAMM</name>
<dbReference type="InterPro" id="IPR041726">
    <property type="entry name" value="ACAD10_11_N"/>
</dbReference>
<dbReference type="PANTHER" id="PTHR47829">
    <property type="entry name" value="HYDROLASE, PUTATIVE (AFU_ORTHOLOGUE AFUA_1G12880)-RELATED"/>
    <property type="match status" value="1"/>
</dbReference>
<gene>
    <name evidence="2" type="primary">fadE</name>
    <name evidence="2" type="ORF">NOR51B_1007</name>
</gene>
<dbReference type="STRING" id="565045.NOR51B_1007"/>
<dbReference type="InterPro" id="IPR011009">
    <property type="entry name" value="Kinase-like_dom_sf"/>
</dbReference>
<dbReference type="PANTHER" id="PTHR47829:SF1">
    <property type="entry name" value="HAD FAMILY PHOSPHATASE"/>
    <property type="match status" value="1"/>
</dbReference>
<feature type="domain" description="Aminoglycoside phosphotransferase" evidence="1">
    <location>
        <begin position="26"/>
        <end position="245"/>
    </location>
</feature>
<dbReference type="Gene3D" id="3.90.1200.10">
    <property type="match status" value="1"/>
</dbReference>
<dbReference type="Gene3D" id="3.30.200.20">
    <property type="entry name" value="Phosphorylase Kinase, domain 1"/>
    <property type="match status" value="1"/>
</dbReference>
<dbReference type="eggNOG" id="COG3173">
    <property type="taxonomic scope" value="Bacteria"/>
</dbReference>
<dbReference type="InterPro" id="IPR002575">
    <property type="entry name" value="Aminoglycoside_PTrfase"/>
</dbReference>
<protein>
    <submittedName>
        <fullName evidence="2">Putative acyl-coa dehydrogenase fade36</fullName>
    </submittedName>
</protein>
<accession>B8KQG0</accession>